<keyword evidence="3" id="KW-1185">Reference proteome</keyword>
<gene>
    <name evidence="2" type="ORF">RM863_40805</name>
</gene>
<sequence>MLSTELVASDHWIADNQSWPTTLWATNATISAALQFGPVGGMAAGLAVMAAAAALKGYVSINLGRNATIVIELAVGLAVGMAAQTARRAHAELERAVRLAASLEERERLSRRVHDGAI</sequence>
<keyword evidence="1" id="KW-0472">Membrane</keyword>
<dbReference type="Proteomes" id="UP001180489">
    <property type="component" value="Unassembled WGS sequence"/>
</dbReference>
<comment type="caution">
    <text evidence="2">The sequence shown here is derived from an EMBL/GenBank/DDBJ whole genome shotgun (WGS) entry which is preliminary data.</text>
</comment>
<feature type="non-terminal residue" evidence="2">
    <location>
        <position position="118"/>
    </location>
</feature>
<keyword evidence="1" id="KW-1133">Transmembrane helix</keyword>
<accession>A0ABU2UYT2</accession>
<evidence type="ECO:0000313" key="2">
    <source>
        <dbReference type="EMBL" id="MDT0478463.1"/>
    </source>
</evidence>
<proteinExistence type="predicted"/>
<feature type="transmembrane region" description="Helical" evidence="1">
    <location>
        <begin position="32"/>
        <end position="55"/>
    </location>
</feature>
<keyword evidence="1" id="KW-0812">Transmembrane</keyword>
<protein>
    <submittedName>
        <fullName evidence="2">Uncharacterized protein</fullName>
    </submittedName>
</protein>
<name>A0ABU2UYT2_9ACTN</name>
<evidence type="ECO:0000256" key="1">
    <source>
        <dbReference type="SAM" id="Phobius"/>
    </source>
</evidence>
<evidence type="ECO:0000313" key="3">
    <source>
        <dbReference type="Proteomes" id="UP001180489"/>
    </source>
</evidence>
<organism evidence="2 3">
    <name type="scientific">Streptomyces hintoniae</name>
    <dbReference type="NCBI Taxonomy" id="3075521"/>
    <lineage>
        <taxon>Bacteria</taxon>
        <taxon>Bacillati</taxon>
        <taxon>Actinomycetota</taxon>
        <taxon>Actinomycetes</taxon>
        <taxon>Kitasatosporales</taxon>
        <taxon>Streptomycetaceae</taxon>
        <taxon>Streptomyces</taxon>
    </lineage>
</organism>
<dbReference type="EMBL" id="JAVRFF010000504">
    <property type="protein sequence ID" value="MDT0478463.1"/>
    <property type="molecule type" value="Genomic_DNA"/>
</dbReference>
<reference evidence="2" key="1">
    <citation type="submission" date="2024-05" db="EMBL/GenBank/DDBJ databases">
        <title>30 novel species of actinomycetes from the DSMZ collection.</title>
        <authorList>
            <person name="Nouioui I."/>
        </authorList>
    </citation>
    <scope>NUCLEOTIDE SEQUENCE</scope>
    <source>
        <strain evidence="2">DSM 41014</strain>
    </source>
</reference>